<dbReference type="EMBL" id="LXQA011267012">
    <property type="protein sequence ID" value="MCI91251.1"/>
    <property type="molecule type" value="Genomic_DNA"/>
</dbReference>
<dbReference type="PANTHER" id="PTHR33067">
    <property type="entry name" value="RNA-DIRECTED DNA POLYMERASE-RELATED"/>
    <property type="match status" value="1"/>
</dbReference>
<keyword evidence="2" id="KW-1185">Reference proteome</keyword>
<feature type="non-terminal residue" evidence="1">
    <location>
        <position position="49"/>
    </location>
</feature>
<name>A0A392VW97_9FABA</name>
<dbReference type="PANTHER" id="PTHR33067:SF39">
    <property type="entry name" value="TRANSCRIPTION FACTOR INTERACTOR AND REGULATOR CCHC(ZN) FAMILY"/>
    <property type="match status" value="1"/>
</dbReference>
<organism evidence="1 2">
    <name type="scientific">Trifolium medium</name>
    <dbReference type="NCBI Taxonomy" id="97028"/>
    <lineage>
        <taxon>Eukaryota</taxon>
        <taxon>Viridiplantae</taxon>
        <taxon>Streptophyta</taxon>
        <taxon>Embryophyta</taxon>
        <taxon>Tracheophyta</taxon>
        <taxon>Spermatophyta</taxon>
        <taxon>Magnoliopsida</taxon>
        <taxon>eudicotyledons</taxon>
        <taxon>Gunneridae</taxon>
        <taxon>Pentapetalae</taxon>
        <taxon>rosids</taxon>
        <taxon>fabids</taxon>
        <taxon>Fabales</taxon>
        <taxon>Fabaceae</taxon>
        <taxon>Papilionoideae</taxon>
        <taxon>50 kb inversion clade</taxon>
        <taxon>NPAAA clade</taxon>
        <taxon>Hologalegina</taxon>
        <taxon>IRL clade</taxon>
        <taxon>Trifolieae</taxon>
        <taxon>Trifolium</taxon>
    </lineage>
</organism>
<reference evidence="1 2" key="1">
    <citation type="journal article" date="2018" name="Front. Plant Sci.">
        <title>Red Clover (Trifolium pratense) and Zigzag Clover (T. medium) - A Picture of Genomic Similarities and Differences.</title>
        <authorList>
            <person name="Dluhosova J."/>
            <person name="Istvanek J."/>
            <person name="Nedelnik J."/>
            <person name="Repkova J."/>
        </authorList>
    </citation>
    <scope>NUCLEOTIDE SEQUENCE [LARGE SCALE GENOMIC DNA]</scope>
    <source>
        <strain evidence="2">cv. 10/8</strain>
        <tissue evidence="1">Leaf</tissue>
    </source>
</reference>
<comment type="caution">
    <text evidence="1">The sequence shown here is derived from an EMBL/GenBank/DDBJ whole genome shotgun (WGS) entry which is preliminary data.</text>
</comment>
<dbReference type="Proteomes" id="UP000265520">
    <property type="component" value="Unassembled WGS sequence"/>
</dbReference>
<accession>A0A392VW97</accession>
<evidence type="ECO:0000313" key="2">
    <source>
        <dbReference type="Proteomes" id="UP000265520"/>
    </source>
</evidence>
<protein>
    <submittedName>
        <fullName evidence="1">Uncharacterized protein</fullName>
    </submittedName>
</protein>
<proteinExistence type="predicted"/>
<sequence>MTLILADRTKVYPYGILEDVLVRVNDTIFPADFVVMDIEEDEEAPILLG</sequence>
<dbReference type="AlphaFoldDB" id="A0A392VW97"/>
<evidence type="ECO:0000313" key="1">
    <source>
        <dbReference type="EMBL" id="MCI91251.1"/>
    </source>
</evidence>